<dbReference type="Proteomes" id="UP001433508">
    <property type="component" value="Unassembled WGS sequence"/>
</dbReference>
<evidence type="ECO:0000313" key="1">
    <source>
        <dbReference type="EMBL" id="KAK9238767.1"/>
    </source>
</evidence>
<name>A0ACC3T497_LIPKO</name>
<dbReference type="EMBL" id="MU971352">
    <property type="protein sequence ID" value="KAK9238767.1"/>
    <property type="molecule type" value="Genomic_DNA"/>
</dbReference>
<evidence type="ECO:0000313" key="2">
    <source>
        <dbReference type="Proteomes" id="UP001433508"/>
    </source>
</evidence>
<protein>
    <submittedName>
        <fullName evidence="1">Uncharacterized protein</fullName>
    </submittedName>
</protein>
<comment type="caution">
    <text evidence="1">The sequence shown here is derived from an EMBL/GenBank/DDBJ whole genome shotgun (WGS) entry which is preliminary data.</text>
</comment>
<organism evidence="1 2">
    <name type="scientific">Lipomyces kononenkoae</name>
    <name type="common">Yeast</name>
    <dbReference type="NCBI Taxonomy" id="34357"/>
    <lineage>
        <taxon>Eukaryota</taxon>
        <taxon>Fungi</taxon>
        <taxon>Dikarya</taxon>
        <taxon>Ascomycota</taxon>
        <taxon>Saccharomycotina</taxon>
        <taxon>Lipomycetes</taxon>
        <taxon>Lipomycetales</taxon>
        <taxon>Lipomycetaceae</taxon>
        <taxon>Lipomyces</taxon>
    </lineage>
</organism>
<gene>
    <name evidence="1" type="ORF">V1525DRAFT_387155</name>
</gene>
<keyword evidence="2" id="KW-1185">Reference proteome</keyword>
<reference evidence="2" key="1">
    <citation type="journal article" date="2024" name="Front. Bioeng. Biotechnol.">
        <title>Genome-scale model development and genomic sequencing of the oleaginous clade Lipomyces.</title>
        <authorList>
            <person name="Czajka J.J."/>
            <person name="Han Y."/>
            <person name="Kim J."/>
            <person name="Mondo S.J."/>
            <person name="Hofstad B.A."/>
            <person name="Robles A."/>
            <person name="Haridas S."/>
            <person name="Riley R."/>
            <person name="LaButti K."/>
            <person name="Pangilinan J."/>
            <person name="Andreopoulos W."/>
            <person name="Lipzen A."/>
            <person name="Yan J."/>
            <person name="Wang M."/>
            <person name="Ng V."/>
            <person name="Grigoriev I.V."/>
            <person name="Spatafora J.W."/>
            <person name="Magnuson J.K."/>
            <person name="Baker S.E."/>
            <person name="Pomraning K.R."/>
        </authorList>
    </citation>
    <scope>NUCLEOTIDE SEQUENCE [LARGE SCALE GENOMIC DNA]</scope>
    <source>
        <strain evidence="2">CBS 7786</strain>
    </source>
</reference>
<proteinExistence type="predicted"/>
<accession>A0ACC3T497</accession>
<sequence length="158" mass="17817">MKEDFNSSDVEFEPAPSKASGRRPGQVSIAKIIQETSNDRMSSKRAIKQLQFGRGAPGTRRAQELWVERFNAFRTFTLRQSLDEPFNGDDVLRFFDTIISKITPSLTGKPIPNADVVLSGFRFISSYGTFTYPKSSGYELTQYVAFERGWMIQSKLAG</sequence>